<dbReference type="InterPro" id="IPR029069">
    <property type="entry name" value="HotDog_dom_sf"/>
</dbReference>
<reference evidence="10" key="1">
    <citation type="submission" date="2020-10" db="EMBL/GenBank/DDBJ databases">
        <authorList>
            <person name="Gilroy R."/>
        </authorList>
    </citation>
    <scope>NUCLEOTIDE SEQUENCE</scope>
    <source>
        <strain evidence="10">CHK157-1446</strain>
    </source>
</reference>
<proteinExistence type="inferred from homology"/>
<sequence>MIFEEKVRTGAKDLEKGNSLGNRAILEYFENIASRHADSLGYGINSMPLTHLSWLLLDWYVRVYHRPSYGQELTVRTWSREIKRAYGYRDFELLDSQGRVCAAAMSKWVLINTEKHTIVKADEEMVRKYASEPQRKALDGELSRLRAPQDFKPQSSYRVLRRDIDIFGHMHNLYYLDLAYEALPQDAYERRLFDEIRINYSVESRLGETLALSCAQTDRGDWQVVVSSEDKSVIHSVITLGYACENMSRS</sequence>
<reference evidence="10" key="2">
    <citation type="journal article" date="2021" name="PeerJ">
        <title>Extensive microbial diversity within the chicken gut microbiome revealed by metagenomics and culture.</title>
        <authorList>
            <person name="Gilroy R."/>
            <person name="Ravi A."/>
            <person name="Getino M."/>
            <person name="Pursley I."/>
            <person name="Horton D.L."/>
            <person name="Alikhan N.F."/>
            <person name="Baker D."/>
            <person name="Gharbi K."/>
            <person name="Hall N."/>
            <person name="Watson M."/>
            <person name="Adriaenssens E.M."/>
            <person name="Foster-Nyarko E."/>
            <person name="Jarju S."/>
            <person name="Secka A."/>
            <person name="Antonio M."/>
            <person name="Oren A."/>
            <person name="Chaudhuri R.R."/>
            <person name="La Ragione R."/>
            <person name="Hildebrand F."/>
            <person name="Pallen M.J."/>
        </authorList>
    </citation>
    <scope>NUCLEOTIDE SEQUENCE</scope>
    <source>
        <strain evidence="10">CHK157-1446</strain>
    </source>
</reference>
<keyword evidence="4" id="KW-0276">Fatty acid metabolism</keyword>
<gene>
    <name evidence="10" type="ORF">IAD01_00995</name>
</gene>
<evidence type="ECO:0008006" key="12">
    <source>
        <dbReference type="Google" id="ProtNLM"/>
    </source>
</evidence>
<dbReference type="Pfam" id="PF20791">
    <property type="entry name" value="Acyl-ACP_TE_C"/>
    <property type="match status" value="1"/>
</dbReference>
<evidence type="ECO:0000256" key="6">
    <source>
        <dbReference type="ARBA" id="ARBA00023098"/>
    </source>
</evidence>
<feature type="domain" description="Acyl-ACP thioesterase-like C-terminal" evidence="9">
    <location>
        <begin position="154"/>
        <end position="220"/>
    </location>
</feature>
<evidence type="ECO:0000256" key="3">
    <source>
        <dbReference type="ARBA" id="ARBA00022801"/>
    </source>
</evidence>
<keyword evidence="2" id="KW-0444">Lipid biosynthesis</keyword>
<dbReference type="SUPFAM" id="SSF54637">
    <property type="entry name" value="Thioesterase/thiol ester dehydrase-isomerase"/>
    <property type="match status" value="2"/>
</dbReference>
<dbReference type="InterPro" id="IPR045023">
    <property type="entry name" value="FATA/B"/>
</dbReference>
<dbReference type="CDD" id="cd00586">
    <property type="entry name" value="4HBT"/>
    <property type="match status" value="1"/>
</dbReference>
<dbReference type="GO" id="GO:0016297">
    <property type="term" value="F:fatty acyl-[ACP] hydrolase activity"/>
    <property type="evidence" value="ECO:0007669"/>
    <property type="project" value="InterPro"/>
</dbReference>
<protein>
    <recommendedName>
        <fullName evidence="12">Acyl-ACP thioesterase</fullName>
    </recommendedName>
</protein>
<dbReference type="EMBL" id="DVIR01000008">
    <property type="protein sequence ID" value="HIS23972.1"/>
    <property type="molecule type" value="Genomic_DNA"/>
</dbReference>
<dbReference type="AlphaFoldDB" id="A0A9D1EN36"/>
<keyword evidence="6" id="KW-0443">Lipid metabolism</keyword>
<evidence type="ECO:0000313" key="11">
    <source>
        <dbReference type="Proteomes" id="UP000823982"/>
    </source>
</evidence>
<dbReference type="Proteomes" id="UP000823982">
    <property type="component" value="Unassembled WGS sequence"/>
</dbReference>
<dbReference type="PANTHER" id="PTHR31727">
    <property type="entry name" value="OLEOYL-ACYL CARRIER PROTEIN THIOESTERASE 1, CHLOROPLASTIC"/>
    <property type="match status" value="1"/>
</dbReference>
<dbReference type="GO" id="GO:0000036">
    <property type="term" value="F:acyl carrier activity"/>
    <property type="evidence" value="ECO:0007669"/>
    <property type="project" value="TreeGrafter"/>
</dbReference>
<dbReference type="InterPro" id="IPR049427">
    <property type="entry name" value="Acyl-ACP_TE_C"/>
</dbReference>
<organism evidence="10 11">
    <name type="scientific">Candidatus Faeciplasma gallinarum</name>
    <dbReference type="NCBI Taxonomy" id="2840799"/>
    <lineage>
        <taxon>Bacteria</taxon>
        <taxon>Bacillati</taxon>
        <taxon>Bacillota</taxon>
        <taxon>Clostridia</taxon>
        <taxon>Eubacteriales</taxon>
        <taxon>Oscillospiraceae</taxon>
        <taxon>Oscillospiraceae incertae sedis</taxon>
        <taxon>Candidatus Faeciplasma</taxon>
    </lineage>
</organism>
<evidence type="ECO:0000259" key="8">
    <source>
        <dbReference type="Pfam" id="PF01643"/>
    </source>
</evidence>
<comment type="similarity">
    <text evidence="1">Belongs to the acyl-ACP thioesterase family.</text>
</comment>
<evidence type="ECO:0000259" key="9">
    <source>
        <dbReference type="Pfam" id="PF20791"/>
    </source>
</evidence>
<name>A0A9D1EN36_9FIRM</name>
<dbReference type="Pfam" id="PF01643">
    <property type="entry name" value="Acyl-ACP_TE"/>
    <property type="match status" value="1"/>
</dbReference>
<keyword evidence="7" id="KW-0275">Fatty acid biosynthesis</keyword>
<keyword evidence="5" id="KW-0809">Transit peptide</keyword>
<dbReference type="InterPro" id="IPR002864">
    <property type="entry name" value="Acyl-ACP_thioesterase_NHD"/>
</dbReference>
<comment type="caution">
    <text evidence="10">The sequence shown here is derived from an EMBL/GenBank/DDBJ whole genome shotgun (WGS) entry which is preliminary data.</text>
</comment>
<accession>A0A9D1EN36</accession>
<evidence type="ECO:0000256" key="1">
    <source>
        <dbReference type="ARBA" id="ARBA00006500"/>
    </source>
</evidence>
<evidence type="ECO:0000256" key="7">
    <source>
        <dbReference type="ARBA" id="ARBA00023160"/>
    </source>
</evidence>
<evidence type="ECO:0000313" key="10">
    <source>
        <dbReference type="EMBL" id="HIS23972.1"/>
    </source>
</evidence>
<evidence type="ECO:0000256" key="5">
    <source>
        <dbReference type="ARBA" id="ARBA00022946"/>
    </source>
</evidence>
<keyword evidence="3" id="KW-0378">Hydrolase</keyword>
<feature type="domain" description="Acyl-ACP thioesterase N-terminal hotdog" evidence="8">
    <location>
        <begin position="23"/>
        <end position="129"/>
    </location>
</feature>
<dbReference type="Gene3D" id="3.10.129.10">
    <property type="entry name" value="Hotdog Thioesterase"/>
    <property type="match status" value="1"/>
</dbReference>
<evidence type="ECO:0000256" key="2">
    <source>
        <dbReference type="ARBA" id="ARBA00022516"/>
    </source>
</evidence>
<evidence type="ECO:0000256" key="4">
    <source>
        <dbReference type="ARBA" id="ARBA00022832"/>
    </source>
</evidence>
<dbReference type="PANTHER" id="PTHR31727:SF6">
    <property type="entry name" value="OLEOYL-ACYL CARRIER PROTEIN THIOESTERASE 1, CHLOROPLASTIC"/>
    <property type="match status" value="1"/>
</dbReference>